<keyword evidence="1" id="KW-0175">Coiled coil</keyword>
<accession>A0A450VPL2</accession>
<evidence type="ECO:0000256" key="2">
    <source>
        <dbReference type="SAM" id="MobiDB-lite"/>
    </source>
</evidence>
<sequence>MMRSIATRTMFYALEGGTLSTRDIQNRASYSASSVGINIGTGVSHDGELAPQGTGVGRGKDSGNANSTTQAAISGIAGNKDARTGDAESGIQKIFDADAVQREINAQVRITQEFGRQAGKAVANYAQSQRKALQEQLKQANNEAQREAIQSRLNEVNMQERVMNVLVGAVTGFVGVPH</sequence>
<evidence type="ECO:0000256" key="1">
    <source>
        <dbReference type="SAM" id="Coils"/>
    </source>
</evidence>
<dbReference type="AlphaFoldDB" id="A0A450VPL2"/>
<protein>
    <submittedName>
        <fullName evidence="3">Uncharacterized protein</fullName>
    </submittedName>
</protein>
<gene>
    <name evidence="3" type="ORF">BECKLPF1236B_GA0070989_100215</name>
</gene>
<name>A0A450VPL2_9GAMM</name>
<proteinExistence type="predicted"/>
<dbReference type="EMBL" id="CAADFK010000002">
    <property type="protein sequence ID" value="VFK06719.1"/>
    <property type="molecule type" value="Genomic_DNA"/>
</dbReference>
<reference evidence="3" key="1">
    <citation type="submission" date="2019-02" db="EMBL/GenBank/DDBJ databases">
        <authorList>
            <person name="Gruber-Vodicka R. H."/>
            <person name="Seah K. B. B."/>
        </authorList>
    </citation>
    <scope>NUCLEOTIDE SEQUENCE</scope>
    <source>
        <strain evidence="3">BECK_S313</strain>
    </source>
</reference>
<feature type="region of interest" description="Disordered" evidence="2">
    <location>
        <begin position="43"/>
        <end position="68"/>
    </location>
</feature>
<organism evidence="3">
    <name type="scientific">Candidatus Kentrum sp. LPFa</name>
    <dbReference type="NCBI Taxonomy" id="2126335"/>
    <lineage>
        <taxon>Bacteria</taxon>
        <taxon>Pseudomonadati</taxon>
        <taxon>Pseudomonadota</taxon>
        <taxon>Gammaproteobacteria</taxon>
        <taxon>Candidatus Kentrum</taxon>
    </lineage>
</organism>
<feature type="coiled-coil region" evidence="1">
    <location>
        <begin position="123"/>
        <end position="154"/>
    </location>
</feature>
<evidence type="ECO:0000313" key="3">
    <source>
        <dbReference type="EMBL" id="VFK06719.1"/>
    </source>
</evidence>